<dbReference type="EMBL" id="VZZK01000016">
    <property type="protein sequence ID" value="KAB1077998.1"/>
    <property type="molecule type" value="Genomic_DNA"/>
</dbReference>
<dbReference type="AlphaFoldDB" id="A0A6L3SW28"/>
<keyword evidence="3" id="KW-1185">Reference proteome</keyword>
<protein>
    <recommendedName>
        <fullName evidence="1">DUF6894 domain-containing protein</fullName>
    </recommendedName>
</protein>
<feature type="domain" description="DUF6894" evidence="1">
    <location>
        <begin position="3"/>
        <end position="70"/>
    </location>
</feature>
<dbReference type="Pfam" id="PF21834">
    <property type="entry name" value="DUF6894"/>
    <property type="match status" value="1"/>
</dbReference>
<dbReference type="InterPro" id="IPR054189">
    <property type="entry name" value="DUF6894"/>
</dbReference>
<evidence type="ECO:0000313" key="3">
    <source>
        <dbReference type="Proteomes" id="UP000474159"/>
    </source>
</evidence>
<comment type="caution">
    <text evidence="2">The sequence shown here is derived from an EMBL/GenBank/DDBJ whole genome shotgun (WGS) entry which is preliminary data.</text>
</comment>
<accession>A0A6L3SW28</accession>
<dbReference type="OrthoDB" id="8244332at2"/>
<dbReference type="Proteomes" id="UP000474159">
    <property type="component" value="Unassembled WGS sequence"/>
</dbReference>
<reference evidence="2 3" key="1">
    <citation type="submission" date="2019-09" db="EMBL/GenBank/DDBJ databases">
        <title>YIM 48816 draft genome.</title>
        <authorList>
            <person name="Jiang L."/>
        </authorList>
    </citation>
    <scope>NUCLEOTIDE SEQUENCE [LARGE SCALE GENOMIC DNA]</scope>
    <source>
        <strain evidence="2 3">YIM 48816</strain>
    </source>
</reference>
<dbReference type="RefSeq" id="WP_151001207.1">
    <property type="nucleotide sequence ID" value="NZ_BPQY01000498.1"/>
</dbReference>
<gene>
    <name evidence="2" type="ORF">F6X53_15980</name>
</gene>
<sequence length="82" mass="9387">MARYRFHCTNGSECVFDAEGAEIRVPARLPLRAEQVAREVMRTLEDETDWSEWRVTVHDLKGRRVLLQPFAQCAGRMPALAA</sequence>
<evidence type="ECO:0000259" key="1">
    <source>
        <dbReference type="Pfam" id="PF21834"/>
    </source>
</evidence>
<evidence type="ECO:0000313" key="2">
    <source>
        <dbReference type="EMBL" id="KAB1077998.1"/>
    </source>
</evidence>
<name>A0A6L3SW28_9HYPH</name>
<organism evidence="2 3">
    <name type="scientific">Methylobacterium soli</name>
    <dbReference type="NCBI Taxonomy" id="553447"/>
    <lineage>
        <taxon>Bacteria</taxon>
        <taxon>Pseudomonadati</taxon>
        <taxon>Pseudomonadota</taxon>
        <taxon>Alphaproteobacteria</taxon>
        <taxon>Hyphomicrobiales</taxon>
        <taxon>Methylobacteriaceae</taxon>
        <taxon>Methylobacterium</taxon>
    </lineage>
</organism>
<proteinExistence type="predicted"/>